<feature type="compositionally biased region" description="Acidic residues" evidence="1">
    <location>
        <begin position="622"/>
        <end position="634"/>
    </location>
</feature>
<feature type="transmembrane region" description="Helical" evidence="2">
    <location>
        <begin position="318"/>
        <end position="337"/>
    </location>
</feature>
<protein>
    <submittedName>
        <fullName evidence="3">Uncharacterized protein</fullName>
    </submittedName>
</protein>
<evidence type="ECO:0000256" key="1">
    <source>
        <dbReference type="SAM" id="MobiDB-lite"/>
    </source>
</evidence>
<keyword evidence="2" id="KW-0812">Transmembrane</keyword>
<feature type="transmembrane region" description="Helical" evidence="2">
    <location>
        <begin position="250"/>
        <end position="270"/>
    </location>
</feature>
<dbReference type="OrthoDB" id="419071at2759"/>
<proteinExistence type="predicted"/>
<organism evidence="3 4">
    <name type="scientific">Symbiodinium natans</name>
    <dbReference type="NCBI Taxonomy" id="878477"/>
    <lineage>
        <taxon>Eukaryota</taxon>
        <taxon>Sar</taxon>
        <taxon>Alveolata</taxon>
        <taxon>Dinophyceae</taxon>
        <taxon>Suessiales</taxon>
        <taxon>Symbiodiniaceae</taxon>
        <taxon>Symbiodinium</taxon>
    </lineage>
</organism>
<feature type="transmembrane region" description="Helical" evidence="2">
    <location>
        <begin position="500"/>
        <end position="523"/>
    </location>
</feature>
<feature type="transmembrane region" description="Helical" evidence="2">
    <location>
        <begin position="277"/>
        <end position="298"/>
    </location>
</feature>
<feature type="transmembrane region" description="Helical" evidence="2">
    <location>
        <begin position="543"/>
        <end position="562"/>
    </location>
</feature>
<feature type="transmembrane region" description="Helical" evidence="2">
    <location>
        <begin position="104"/>
        <end position="125"/>
    </location>
</feature>
<dbReference type="Proteomes" id="UP000604046">
    <property type="component" value="Unassembled WGS sequence"/>
</dbReference>
<dbReference type="EMBL" id="CAJNDS010002449">
    <property type="protein sequence ID" value="CAE7480400.1"/>
    <property type="molecule type" value="Genomic_DNA"/>
</dbReference>
<feature type="region of interest" description="Disordered" evidence="1">
    <location>
        <begin position="618"/>
        <end position="655"/>
    </location>
</feature>
<reference evidence="3" key="1">
    <citation type="submission" date="2021-02" db="EMBL/GenBank/DDBJ databases">
        <authorList>
            <person name="Dougan E. K."/>
            <person name="Rhodes N."/>
            <person name="Thang M."/>
            <person name="Chan C."/>
        </authorList>
    </citation>
    <scope>NUCLEOTIDE SEQUENCE</scope>
</reference>
<keyword evidence="2" id="KW-1133">Transmembrane helix</keyword>
<feature type="transmembrane region" description="Helical" evidence="2">
    <location>
        <begin position="402"/>
        <end position="424"/>
    </location>
</feature>
<keyword evidence="4" id="KW-1185">Reference proteome</keyword>
<comment type="caution">
    <text evidence="3">The sequence shown here is derived from an EMBL/GenBank/DDBJ whole genome shotgun (WGS) entry which is preliminary data.</text>
</comment>
<feature type="compositionally biased region" description="Basic and acidic residues" evidence="1">
    <location>
        <begin position="635"/>
        <end position="649"/>
    </location>
</feature>
<keyword evidence="2" id="KW-0472">Membrane</keyword>
<evidence type="ECO:0000256" key="2">
    <source>
        <dbReference type="SAM" id="Phobius"/>
    </source>
</evidence>
<evidence type="ECO:0000313" key="3">
    <source>
        <dbReference type="EMBL" id="CAE7480400.1"/>
    </source>
</evidence>
<name>A0A812SE70_9DINO</name>
<gene>
    <name evidence="3" type="ORF">SNAT2548_LOCUS26974</name>
</gene>
<dbReference type="AlphaFoldDB" id="A0A812SE70"/>
<sequence>MASTMSAGPPLVSLPGEVAGTDDLEALKVQRQEHVEPGSDEALRDICETADTKVPIGDPIPVISSTSAMPAVHEEGTPGSGGLMAMVKVQWSRAKTIVTNLKPYVKAMGMTLFTTFLSLTFIVTITNIDPDSYQPCNDPDTSGCVYLKIYAAGNVDTTQGYFASVQNGHEEIVMMDPLRAFEGTPMWWRGLIDVRAGWTFMTAPALGDVSTYQPPALCPNMTTDAMHRYCERGEMKAEAQNHLLGPGRDVFLGLTTLWCVLRIVHDWLVLQQQRQRAAYTAFAALVMRGAAASTAAYWAFGSTSVFVSVSKTDDCACFYQMPAVQALLTLVSPLLLLKGGYLELFDWLRGVIHGDYLQFQPHRIPHHVELSSGSWVSGHLMVWREAIVPQPRMAVSVYKQLAALYMLLVALWEIASLLFIAPLAPSTLVRAEEVVVKFLDSSSNDTAYATRWLYRLLDWAIYFTAWTSLATVAFFAYTVYQLCNKLLSKKIEKKKAPAAVFVVVFSALFGVVCLCVFSMSVSSPQSGLSHRERMVMKAELRAVGQYVGAAFLSLFAVCAASFSDVELIQALSGHGDSLKKPSEFLKLCEKHPNAVHSMAELKELKDAAQMLQNHLESHGVVEEEGEEEEEEEEGKESNVEDEKEPEIAKKKLNRKIRMETMNEWTSKVDRIWYGKNAD</sequence>
<evidence type="ECO:0000313" key="4">
    <source>
        <dbReference type="Proteomes" id="UP000604046"/>
    </source>
</evidence>
<accession>A0A812SE70</accession>
<feature type="transmembrane region" description="Helical" evidence="2">
    <location>
        <begin position="459"/>
        <end position="480"/>
    </location>
</feature>